<dbReference type="EMBL" id="JAVIJP010000081">
    <property type="protein sequence ID" value="KAL3617406.1"/>
    <property type="molecule type" value="Genomic_DNA"/>
</dbReference>
<accession>A0ABD3BIX9</accession>
<reference evidence="2" key="1">
    <citation type="journal article" date="2024" name="IScience">
        <title>Strigolactones Initiate the Formation of Haustorium-like Structures in Castilleja.</title>
        <authorList>
            <person name="Buerger M."/>
            <person name="Peterson D."/>
            <person name="Chory J."/>
        </authorList>
    </citation>
    <scope>NUCLEOTIDE SEQUENCE [LARGE SCALE GENOMIC DNA]</scope>
</reference>
<gene>
    <name evidence="1" type="ORF">CASFOL_037727</name>
</gene>
<keyword evidence="2" id="KW-1185">Reference proteome</keyword>
<dbReference type="AlphaFoldDB" id="A0ABD3BIX9"/>
<protein>
    <submittedName>
        <fullName evidence="1">Uncharacterized protein</fullName>
    </submittedName>
</protein>
<comment type="caution">
    <text evidence="1">The sequence shown here is derived from an EMBL/GenBank/DDBJ whole genome shotgun (WGS) entry which is preliminary data.</text>
</comment>
<evidence type="ECO:0000313" key="1">
    <source>
        <dbReference type="EMBL" id="KAL3617406.1"/>
    </source>
</evidence>
<dbReference type="Proteomes" id="UP001632038">
    <property type="component" value="Unassembled WGS sequence"/>
</dbReference>
<evidence type="ECO:0000313" key="2">
    <source>
        <dbReference type="Proteomes" id="UP001632038"/>
    </source>
</evidence>
<name>A0ABD3BIX9_9LAMI</name>
<sequence>MELLMETPERPYLCHRSAHMGIQIKSQVIIIKLTRMRSRSPEEKRMSVLRLNSGRAQFV</sequence>
<organism evidence="1 2">
    <name type="scientific">Castilleja foliolosa</name>
    <dbReference type="NCBI Taxonomy" id="1961234"/>
    <lineage>
        <taxon>Eukaryota</taxon>
        <taxon>Viridiplantae</taxon>
        <taxon>Streptophyta</taxon>
        <taxon>Embryophyta</taxon>
        <taxon>Tracheophyta</taxon>
        <taxon>Spermatophyta</taxon>
        <taxon>Magnoliopsida</taxon>
        <taxon>eudicotyledons</taxon>
        <taxon>Gunneridae</taxon>
        <taxon>Pentapetalae</taxon>
        <taxon>asterids</taxon>
        <taxon>lamiids</taxon>
        <taxon>Lamiales</taxon>
        <taxon>Orobanchaceae</taxon>
        <taxon>Pedicularideae</taxon>
        <taxon>Castillejinae</taxon>
        <taxon>Castilleja</taxon>
    </lineage>
</organism>
<proteinExistence type="predicted"/>